<protein>
    <submittedName>
        <fullName evidence="1">Uncharacterized protein</fullName>
    </submittedName>
</protein>
<comment type="caution">
    <text evidence="1">The sequence shown here is derived from an EMBL/GenBank/DDBJ whole genome shotgun (WGS) entry which is preliminary data.</text>
</comment>
<name>A0ACC0Y322_9ROSI</name>
<evidence type="ECO:0000313" key="2">
    <source>
        <dbReference type="Proteomes" id="UP001163603"/>
    </source>
</evidence>
<proteinExistence type="predicted"/>
<accession>A0ACC0Y322</accession>
<reference evidence="2" key="1">
    <citation type="journal article" date="2023" name="G3 (Bethesda)">
        <title>Genome assembly and association tests identify interacting loci associated with vigor, precocity, and sex in interspecific pistachio rootstocks.</title>
        <authorList>
            <person name="Palmer W."/>
            <person name="Jacygrad E."/>
            <person name="Sagayaradj S."/>
            <person name="Cavanaugh K."/>
            <person name="Han R."/>
            <person name="Bertier L."/>
            <person name="Beede B."/>
            <person name="Kafkas S."/>
            <person name="Golino D."/>
            <person name="Preece J."/>
            <person name="Michelmore R."/>
        </authorList>
    </citation>
    <scope>NUCLEOTIDE SEQUENCE [LARGE SCALE GENOMIC DNA]</scope>
</reference>
<sequence length="88" mass="10035">MEAVTRVQNLTESKLPHVPAQYIQPLHDRPTTQNSSLNIPVIDLSTPGRLPPRHPLRRLQRMGRIPRHQPQRPSRTPPPHAASRPLLL</sequence>
<keyword evidence="2" id="KW-1185">Reference proteome</keyword>
<gene>
    <name evidence="1" type="ORF">Pint_36530</name>
</gene>
<dbReference type="Proteomes" id="UP001163603">
    <property type="component" value="Chromosome 9"/>
</dbReference>
<organism evidence="1 2">
    <name type="scientific">Pistacia integerrima</name>
    <dbReference type="NCBI Taxonomy" id="434235"/>
    <lineage>
        <taxon>Eukaryota</taxon>
        <taxon>Viridiplantae</taxon>
        <taxon>Streptophyta</taxon>
        <taxon>Embryophyta</taxon>
        <taxon>Tracheophyta</taxon>
        <taxon>Spermatophyta</taxon>
        <taxon>Magnoliopsida</taxon>
        <taxon>eudicotyledons</taxon>
        <taxon>Gunneridae</taxon>
        <taxon>Pentapetalae</taxon>
        <taxon>rosids</taxon>
        <taxon>malvids</taxon>
        <taxon>Sapindales</taxon>
        <taxon>Anacardiaceae</taxon>
        <taxon>Pistacia</taxon>
    </lineage>
</organism>
<dbReference type="EMBL" id="CM047744">
    <property type="protein sequence ID" value="KAJ0027884.1"/>
    <property type="molecule type" value="Genomic_DNA"/>
</dbReference>
<evidence type="ECO:0000313" key="1">
    <source>
        <dbReference type="EMBL" id="KAJ0027884.1"/>
    </source>
</evidence>